<dbReference type="EMBL" id="KV875099">
    <property type="protein sequence ID" value="OIW27585.1"/>
    <property type="molecule type" value="Genomic_DNA"/>
</dbReference>
<dbReference type="AlphaFoldDB" id="A0A1J7J2N9"/>
<feature type="domain" description="CFEM" evidence="16">
    <location>
        <begin position="1"/>
        <end position="75"/>
    </location>
</feature>
<sequence>MLAQASALGCGTGNAVNCLCTKPEFHFGIHDCAYQHCAPDNNAAASAVSWGNSVCASVTSGLTTTVSNLPATLDG</sequence>
<keyword evidence="8" id="KW-0479">Metal-binding</keyword>
<keyword evidence="5" id="KW-0964">Secreted</keyword>
<evidence type="ECO:0000259" key="16">
    <source>
        <dbReference type="PROSITE" id="PS52012"/>
    </source>
</evidence>
<keyword evidence="4" id="KW-1003">Cell membrane</keyword>
<dbReference type="GO" id="GO:0005576">
    <property type="term" value="C:extracellular region"/>
    <property type="evidence" value="ECO:0007669"/>
    <property type="project" value="UniProtKB-SubCell"/>
</dbReference>
<keyword evidence="6" id="KW-0349">Heme</keyword>
<dbReference type="Proteomes" id="UP000182658">
    <property type="component" value="Unassembled WGS sequence"/>
</dbReference>
<keyword evidence="9" id="KW-0732">Signal</keyword>
<evidence type="ECO:0000256" key="14">
    <source>
        <dbReference type="ARBA" id="ARBA00023288"/>
    </source>
</evidence>
<dbReference type="GO" id="GO:0098552">
    <property type="term" value="C:side of membrane"/>
    <property type="evidence" value="ECO:0007669"/>
    <property type="project" value="UniProtKB-KW"/>
</dbReference>
<evidence type="ECO:0000256" key="5">
    <source>
        <dbReference type="ARBA" id="ARBA00022525"/>
    </source>
</evidence>
<evidence type="ECO:0000256" key="6">
    <source>
        <dbReference type="ARBA" id="ARBA00022617"/>
    </source>
</evidence>
<keyword evidence="13" id="KW-0325">Glycoprotein</keyword>
<evidence type="ECO:0000256" key="11">
    <source>
        <dbReference type="ARBA" id="ARBA00023136"/>
    </source>
</evidence>
<dbReference type="Pfam" id="PF05730">
    <property type="entry name" value="CFEM"/>
    <property type="match status" value="1"/>
</dbReference>
<dbReference type="InParanoid" id="A0A1J7J2N9"/>
<dbReference type="OrthoDB" id="2019572at2759"/>
<evidence type="ECO:0000256" key="10">
    <source>
        <dbReference type="ARBA" id="ARBA00023004"/>
    </source>
</evidence>
<evidence type="ECO:0000256" key="9">
    <source>
        <dbReference type="ARBA" id="ARBA00022729"/>
    </source>
</evidence>
<protein>
    <recommendedName>
        <fullName evidence="16">CFEM domain-containing protein</fullName>
    </recommendedName>
</protein>
<keyword evidence="11" id="KW-0472">Membrane</keyword>
<evidence type="ECO:0000313" key="17">
    <source>
        <dbReference type="EMBL" id="OIW27585.1"/>
    </source>
</evidence>
<evidence type="ECO:0000256" key="1">
    <source>
        <dbReference type="ARBA" id="ARBA00004609"/>
    </source>
</evidence>
<keyword evidence="10" id="KW-0408">Iron</keyword>
<keyword evidence="12" id="KW-1015">Disulfide bond</keyword>
<reference evidence="17 18" key="1">
    <citation type="submission" date="2016-10" db="EMBL/GenBank/DDBJ databases">
        <title>Draft genome sequence of Coniochaeta ligniaria NRRL30616, a lignocellulolytic fungus for bioabatement of inhibitors in plant biomass hydrolysates.</title>
        <authorList>
            <consortium name="DOE Joint Genome Institute"/>
            <person name="Jimenez D.J."/>
            <person name="Hector R.E."/>
            <person name="Riley R."/>
            <person name="Sun H."/>
            <person name="Grigoriev I.V."/>
            <person name="Van Elsas J.D."/>
            <person name="Nichols N.N."/>
        </authorList>
    </citation>
    <scope>NUCLEOTIDE SEQUENCE [LARGE SCALE GENOMIC DNA]</scope>
    <source>
        <strain evidence="17 18">NRRL 30616</strain>
    </source>
</reference>
<evidence type="ECO:0000313" key="18">
    <source>
        <dbReference type="Proteomes" id="UP000182658"/>
    </source>
</evidence>
<keyword evidence="7" id="KW-0336">GPI-anchor</keyword>
<evidence type="ECO:0000256" key="2">
    <source>
        <dbReference type="ARBA" id="ARBA00004613"/>
    </source>
</evidence>
<accession>A0A1J7J2N9</accession>
<comment type="subcellular location">
    <subcellularLocation>
        <location evidence="1">Cell membrane</location>
        <topology evidence="1">Lipid-anchor</topology>
        <topology evidence="1">GPI-anchor</topology>
    </subcellularLocation>
    <subcellularLocation>
        <location evidence="2">Secreted</location>
    </subcellularLocation>
</comment>
<evidence type="ECO:0000256" key="4">
    <source>
        <dbReference type="ARBA" id="ARBA00022475"/>
    </source>
</evidence>
<name>A0A1J7J2N9_9PEZI</name>
<dbReference type="InterPro" id="IPR008427">
    <property type="entry name" value="Extracellular_membr_CFEM_dom"/>
</dbReference>
<dbReference type="PANTHER" id="PTHR37928">
    <property type="entry name" value="CFEM DOMAIN PROTEIN (AFU_ORTHOLOGUE AFUA_6G14090)"/>
    <property type="match status" value="1"/>
</dbReference>
<gene>
    <name evidence="17" type="ORF">CONLIGDRAFT_633950</name>
</gene>
<dbReference type="PANTHER" id="PTHR37928:SF1">
    <property type="entry name" value="CFEM DOMAIN PROTEIN (AFU_ORTHOLOGUE AFUA_6G14090)"/>
    <property type="match status" value="1"/>
</dbReference>
<dbReference type="GO" id="GO:0046872">
    <property type="term" value="F:metal ion binding"/>
    <property type="evidence" value="ECO:0007669"/>
    <property type="project" value="UniProtKB-KW"/>
</dbReference>
<keyword evidence="18" id="KW-1185">Reference proteome</keyword>
<dbReference type="GO" id="GO:0005886">
    <property type="term" value="C:plasma membrane"/>
    <property type="evidence" value="ECO:0007669"/>
    <property type="project" value="UniProtKB-SubCell"/>
</dbReference>
<keyword evidence="14" id="KW-0449">Lipoprotein</keyword>
<evidence type="ECO:0000256" key="13">
    <source>
        <dbReference type="ARBA" id="ARBA00023180"/>
    </source>
</evidence>
<comment type="similarity">
    <text evidence="3">Belongs to the RBT5 family.</text>
</comment>
<dbReference type="PROSITE" id="PS52012">
    <property type="entry name" value="CFEM"/>
    <property type="match status" value="1"/>
</dbReference>
<evidence type="ECO:0000256" key="3">
    <source>
        <dbReference type="ARBA" id="ARBA00010031"/>
    </source>
</evidence>
<comment type="caution">
    <text evidence="15">Lacks conserved residue(s) required for the propagation of feature annotation.</text>
</comment>
<evidence type="ECO:0000256" key="15">
    <source>
        <dbReference type="PROSITE-ProRule" id="PRU01356"/>
    </source>
</evidence>
<proteinExistence type="inferred from homology"/>
<dbReference type="InterPro" id="IPR051735">
    <property type="entry name" value="CFEM_domain"/>
</dbReference>
<organism evidence="17 18">
    <name type="scientific">Coniochaeta ligniaria NRRL 30616</name>
    <dbReference type="NCBI Taxonomy" id="1408157"/>
    <lineage>
        <taxon>Eukaryota</taxon>
        <taxon>Fungi</taxon>
        <taxon>Dikarya</taxon>
        <taxon>Ascomycota</taxon>
        <taxon>Pezizomycotina</taxon>
        <taxon>Sordariomycetes</taxon>
        <taxon>Sordariomycetidae</taxon>
        <taxon>Coniochaetales</taxon>
        <taxon>Coniochaetaceae</taxon>
        <taxon>Coniochaeta</taxon>
    </lineage>
</organism>
<evidence type="ECO:0000256" key="8">
    <source>
        <dbReference type="ARBA" id="ARBA00022723"/>
    </source>
</evidence>
<evidence type="ECO:0000256" key="7">
    <source>
        <dbReference type="ARBA" id="ARBA00022622"/>
    </source>
</evidence>
<evidence type="ECO:0000256" key="12">
    <source>
        <dbReference type="ARBA" id="ARBA00023157"/>
    </source>
</evidence>